<organism evidence="1 2">
    <name type="scientific">Oopsacas minuta</name>
    <dbReference type="NCBI Taxonomy" id="111878"/>
    <lineage>
        <taxon>Eukaryota</taxon>
        <taxon>Metazoa</taxon>
        <taxon>Porifera</taxon>
        <taxon>Hexactinellida</taxon>
        <taxon>Hexasterophora</taxon>
        <taxon>Lyssacinosida</taxon>
        <taxon>Leucopsacidae</taxon>
        <taxon>Oopsacas</taxon>
    </lineage>
</organism>
<evidence type="ECO:0000313" key="1">
    <source>
        <dbReference type="EMBL" id="KAI6658734.1"/>
    </source>
</evidence>
<evidence type="ECO:0000313" key="2">
    <source>
        <dbReference type="Proteomes" id="UP001165289"/>
    </source>
</evidence>
<reference evidence="1 2" key="1">
    <citation type="journal article" date="2023" name="BMC Biol.">
        <title>The compact genome of the sponge Oopsacas minuta (Hexactinellida) is lacking key metazoan core genes.</title>
        <authorList>
            <person name="Santini S."/>
            <person name="Schenkelaars Q."/>
            <person name="Jourda C."/>
            <person name="Duchesne M."/>
            <person name="Belahbib H."/>
            <person name="Rocher C."/>
            <person name="Selva M."/>
            <person name="Riesgo A."/>
            <person name="Vervoort M."/>
            <person name="Leys S.P."/>
            <person name="Kodjabachian L."/>
            <person name="Le Bivic A."/>
            <person name="Borchiellini C."/>
            <person name="Claverie J.M."/>
            <person name="Renard E."/>
        </authorList>
    </citation>
    <scope>NUCLEOTIDE SEQUENCE [LARGE SCALE GENOMIC DNA]</scope>
    <source>
        <strain evidence="1">SPO-2</strain>
    </source>
</reference>
<keyword evidence="2" id="KW-1185">Reference proteome</keyword>
<accession>A0AAV7KDN4</accession>
<evidence type="ECO:0008006" key="3">
    <source>
        <dbReference type="Google" id="ProtNLM"/>
    </source>
</evidence>
<proteinExistence type="predicted"/>
<sequence>MIDIHGIVIPHMLEIVSIANCNFMATASEPDSEEPIIRNEGDYLSQPDELERDSLDSFQIDPGNIHSKFDKGHYVAGKKQLYEVLRSEVLLNCWVPPDNYKFPPIIQGGRKRYFNSKWLINNTWLAYSEILSGGFCKICVLFLDRHDKLVGKGGSQMVGSLVTKALTNYKCVIELFNKHSQLIYHRDCCVTCKSCKRMAETPRLDIQDQLDRQRIKQKVLNRQRLVPIIETILFLVRQELSFLGHRGESKELDIEEPKENDDNFRAALGYV</sequence>
<protein>
    <recommendedName>
        <fullName evidence="3">TTF-type domain-containing protein</fullName>
    </recommendedName>
</protein>
<gene>
    <name evidence="1" type="ORF">LOD99_15057</name>
</gene>
<dbReference type="Proteomes" id="UP001165289">
    <property type="component" value="Unassembled WGS sequence"/>
</dbReference>
<comment type="caution">
    <text evidence="1">The sequence shown here is derived from an EMBL/GenBank/DDBJ whole genome shotgun (WGS) entry which is preliminary data.</text>
</comment>
<name>A0AAV7KDN4_9METZ</name>
<dbReference type="AlphaFoldDB" id="A0AAV7KDN4"/>
<dbReference type="EMBL" id="JAKMXF010000077">
    <property type="protein sequence ID" value="KAI6658734.1"/>
    <property type="molecule type" value="Genomic_DNA"/>
</dbReference>